<dbReference type="SUPFAM" id="SSF74650">
    <property type="entry name" value="Galactose mutarotase-like"/>
    <property type="match status" value="1"/>
</dbReference>
<dbReference type="InterPro" id="IPR006102">
    <property type="entry name" value="Ig-like_GH2"/>
</dbReference>
<dbReference type="Proteomes" id="UP001595478">
    <property type="component" value="Unassembled WGS sequence"/>
</dbReference>
<evidence type="ECO:0000313" key="10">
    <source>
        <dbReference type="Proteomes" id="UP001595478"/>
    </source>
</evidence>
<dbReference type="InterPro" id="IPR050347">
    <property type="entry name" value="Bact_Beta-galactosidase"/>
</dbReference>
<dbReference type="EMBL" id="JBHRSW010000004">
    <property type="protein sequence ID" value="MFC3120149.1"/>
    <property type="molecule type" value="Genomic_DNA"/>
</dbReference>
<dbReference type="Pfam" id="PF02836">
    <property type="entry name" value="Glyco_hydro_2_C"/>
    <property type="match status" value="1"/>
</dbReference>
<dbReference type="Gene3D" id="2.60.40.10">
    <property type="entry name" value="Immunoglobulins"/>
    <property type="match status" value="2"/>
</dbReference>
<comment type="similarity">
    <text evidence="2 7">Belongs to the glycosyl hydrolase 2 family.</text>
</comment>
<dbReference type="Pfam" id="PF02929">
    <property type="entry name" value="Bgal_small_N"/>
    <property type="match status" value="1"/>
</dbReference>
<evidence type="ECO:0000256" key="5">
    <source>
        <dbReference type="ARBA" id="ARBA00023295"/>
    </source>
</evidence>
<dbReference type="InterPro" id="IPR023230">
    <property type="entry name" value="Glyco_hydro_2_CS"/>
</dbReference>
<dbReference type="SUPFAM" id="SSF49303">
    <property type="entry name" value="beta-Galactosidase/glucuronidase domain"/>
    <property type="match status" value="2"/>
</dbReference>
<dbReference type="GO" id="GO:0016787">
    <property type="term" value="F:hydrolase activity"/>
    <property type="evidence" value="ECO:0007669"/>
    <property type="project" value="UniProtKB-KW"/>
</dbReference>
<sequence>MLSGFHFGYANVWENEQFVSKNKLPARATSYSYQSVEDALLRDRTRAKLLNLNGDWQFHFEPDDKPLNQAFYSLGFDASSWDVIKVPSNWELLGYGTPIYTNHTYPFPINPPYIDTENPTGYYLKSFALPEDWGSEQKIILHFGAVSSAFHLWINGQHVGYSQGSHLPAEFDITEFVNKNADNNTIAMQVFRWSDGSYLEDQDHWRLSGIHREVLVFAEPKVSINDFAVRTVLNEDYTKANLQLNIELGKQEYQTLEKWQVEAQLFDNTGKAVLSEPSSIMADILNPRKHPHRGAFDFTHLSIAINEPNLWSAETPYLYTLVLSLKDDKGRHVESRSTRVGFRDVKIIDSGELLINGVPVKLIGVNRHDHDAVLGKALTREDMRQDVILMKQLNFNAVRTAHYPNDPYFLSLCDEYGLYVMDEANIETHGIGARLANDPEWTGAIMQRITRMAERDKNYPSIISWSLGNESGAGPSHAAAVAWLKEYDPTRFVHAESVQGDSRDPNYVPLHIADKKLTPTTRASMMNYPTDYPYVDVVSRMYPRLDELDRLSSSGYDKRPVLMCEYVHAMGNSLGHLQEYWDLVWSKPNLMGGFIWDWIDQGLVKETEGGQVFLAYGGDYGDTPNDSNFNINGIVDSYRQPKAMAQEAKYVFQPFDFEPKRLSRGKVAITNRLSFVDLADYELRWSLYADNTLLDSGALRDEALAPGQTKTIKAPFKKPKIVPGQRYWLRLSVHTKTDSLWAEAGYEVAKERYELPYYKAKKPVETAQQDINISDEGDVITIDNAVFSASFSKLSGNLIAWRSATEEVLKSPLVENFYRPQTDNDRMGWDTKTHHAVWQALPSQLNIDRVEAKRLSKNKALVSVQKSIDKAVTIQYRYTLSGKGIIDVEMAVNINESASDYFTEHGLLRVGMSMGVNKKFAQMKYYGKGPWENYVDRSAGAEISIYEGAVETFLEHYVRPQESANRTAVDWLTLHDKSKKHGLKVDSDNELSISVWPWSAENLDSATHTYKLVEQGFYTLNIDLAQAGVGGTNSWTPNAAPIKKYRLLDSEYKHRFSLQLNP</sequence>
<dbReference type="InterPro" id="IPR036156">
    <property type="entry name" value="Beta-gal/glucu_dom_sf"/>
</dbReference>
<keyword evidence="4 7" id="KW-0378">Hydrolase</keyword>
<dbReference type="Pfam" id="PF16353">
    <property type="entry name" value="LacZ_4"/>
    <property type="match status" value="1"/>
</dbReference>
<keyword evidence="5 7" id="KW-0326">Glycosidase</keyword>
<dbReference type="Pfam" id="PF02837">
    <property type="entry name" value="Glyco_hydro_2_N"/>
    <property type="match status" value="1"/>
</dbReference>
<comment type="catalytic activity">
    <reaction evidence="1 7">
        <text>Hydrolysis of terminal non-reducing beta-D-galactose residues in beta-D-galactosides.</text>
        <dbReference type="EC" id="3.2.1.23"/>
    </reaction>
</comment>
<evidence type="ECO:0000259" key="8">
    <source>
        <dbReference type="SMART" id="SM01038"/>
    </source>
</evidence>
<dbReference type="InterPro" id="IPR014718">
    <property type="entry name" value="GH-type_carb-bd"/>
</dbReference>
<dbReference type="InterPro" id="IPR023232">
    <property type="entry name" value="Glyco_hydro_2_AS"/>
</dbReference>
<dbReference type="EC" id="3.2.1.23" evidence="3 7"/>
<protein>
    <recommendedName>
        <fullName evidence="3 7">Beta-galactosidase</fullName>
        <ecNumber evidence="3 7">3.2.1.23</ecNumber>
    </recommendedName>
    <alternativeName>
        <fullName evidence="6 7">Lactase</fullName>
    </alternativeName>
</protein>
<organism evidence="9 10">
    <name type="scientific">Agaribacter flavus</name>
    <dbReference type="NCBI Taxonomy" id="1902781"/>
    <lineage>
        <taxon>Bacteria</taxon>
        <taxon>Pseudomonadati</taxon>
        <taxon>Pseudomonadota</taxon>
        <taxon>Gammaproteobacteria</taxon>
        <taxon>Alteromonadales</taxon>
        <taxon>Alteromonadaceae</taxon>
        <taxon>Agaribacter</taxon>
    </lineage>
</organism>
<evidence type="ECO:0000313" key="9">
    <source>
        <dbReference type="EMBL" id="MFC3120149.1"/>
    </source>
</evidence>
<name>A0ABV7FIP0_9ALTE</name>
<dbReference type="PANTHER" id="PTHR46323">
    <property type="entry name" value="BETA-GALACTOSIDASE"/>
    <property type="match status" value="1"/>
</dbReference>
<dbReference type="PROSITE" id="PS00719">
    <property type="entry name" value="GLYCOSYL_HYDROL_F2_1"/>
    <property type="match status" value="1"/>
</dbReference>
<dbReference type="InterPro" id="IPR006104">
    <property type="entry name" value="Glyco_hydro_2_N"/>
</dbReference>
<dbReference type="SUPFAM" id="SSF51445">
    <property type="entry name" value="(Trans)glycosidases"/>
    <property type="match status" value="1"/>
</dbReference>
<dbReference type="PANTHER" id="PTHR46323:SF2">
    <property type="entry name" value="BETA-GALACTOSIDASE"/>
    <property type="match status" value="1"/>
</dbReference>
<dbReference type="SUPFAM" id="SSF49785">
    <property type="entry name" value="Galactose-binding domain-like"/>
    <property type="match status" value="1"/>
</dbReference>
<proteinExistence type="inferred from homology"/>
<dbReference type="InterPro" id="IPR006103">
    <property type="entry name" value="Glyco_hydro_2_cat"/>
</dbReference>
<evidence type="ECO:0000256" key="4">
    <source>
        <dbReference type="ARBA" id="ARBA00022801"/>
    </source>
</evidence>
<dbReference type="InterPro" id="IPR006101">
    <property type="entry name" value="Glyco_hydro_2"/>
</dbReference>
<dbReference type="InterPro" id="IPR032312">
    <property type="entry name" value="LacZ_4"/>
</dbReference>
<dbReference type="InterPro" id="IPR008979">
    <property type="entry name" value="Galactose-bd-like_sf"/>
</dbReference>
<dbReference type="Gene3D" id="3.20.20.80">
    <property type="entry name" value="Glycosidases"/>
    <property type="match status" value="1"/>
</dbReference>
<dbReference type="SMART" id="SM01038">
    <property type="entry name" value="Bgal_small_N"/>
    <property type="match status" value="1"/>
</dbReference>
<keyword evidence="10" id="KW-1185">Reference proteome</keyword>
<dbReference type="InterPro" id="IPR017853">
    <property type="entry name" value="GH"/>
</dbReference>
<reference evidence="10" key="1">
    <citation type="journal article" date="2019" name="Int. J. Syst. Evol. Microbiol.">
        <title>The Global Catalogue of Microorganisms (GCM) 10K type strain sequencing project: providing services to taxonomists for standard genome sequencing and annotation.</title>
        <authorList>
            <consortium name="The Broad Institute Genomics Platform"/>
            <consortium name="The Broad Institute Genome Sequencing Center for Infectious Disease"/>
            <person name="Wu L."/>
            <person name="Ma J."/>
        </authorList>
    </citation>
    <scope>NUCLEOTIDE SEQUENCE [LARGE SCALE GENOMIC DNA]</scope>
    <source>
        <strain evidence="10">KCTC 52473</strain>
    </source>
</reference>
<gene>
    <name evidence="9" type="ORF">ACFOHL_00775</name>
</gene>
<dbReference type="Gene3D" id="2.60.120.260">
    <property type="entry name" value="Galactose-binding domain-like"/>
    <property type="match status" value="1"/>
</dbReference>
<dbReference type="Pfam" id="PF00703">
    <property type="entry name" value="Glyco_hydro_2"/>
    <property type="match status" value="1"/>
</dbReference>
<accession>A0ABV7FIP0</accession>
<evidence type="ECO:0000256" key="2">
    <source>
        <dbReference type="ARBA" id="ARBA00007401"/>
    </source>
</evidence>
<dbReference type="InterPro" id="IPR011013">
    <property type="entry name" value="Gal_mutarotase_sf_dom"/>
</dbReference>
<evidence type="ECO:0000256" key="1">
    <source>
        <dbReference type="ARBA" id="ARBA00001412"/>
    </source>
</evidence>
<dbReference type="PRINTS" id="PR00132">
    <property type="entry name" value="GLHYDRLASE2"/>
</dbReference>
<dbReference type="InterPro" id="IPR013783">
    <property type="entry name" value="Ig-like_fold"/>
</dbReference>
<evidence type="ECO:0000256" key="6">
    <source>
        <dbReference type="ARBA" id="ARBA00032230"/>
    </source>
</evidence>
<feature type="domain" description="Beta galactosidase small chain/" evidence="8">
    <location>
        <begin position="781"/>
        <end position="1059"/>
    </location>
</feature>
<dbReference type="PROSITE" id="PS00608">
    <property type="entry name" value="GLYCOSYL_HYDROL_F2_2"/>
    <property type="match status" value="1"/>
</dbReference>
<evidence type="ECO:0000256" key="3">
    <source>
        <dbReference type="ARBA" id="ARBA00012756"/>
    </source>
</evidence>
<evidence type="ECO:0000256" key="7">
    <source>
        <dbReference type="RuleBase" id="RU361154"/>
    </source>
</evidence>
<comment type="caution">
    <text evidence="9">The sequence shown here is derived from an EMBL/GenBank/DDBJ whole genome shotgun (WGS) entry which is preliminary data.</text>
</comment>
<dbReference type="Gene3D" id="2.70.98.10">
    <property type="match status" value="1"/>
</dbReference>
<dbReference type="InterPro" id="IPR004199">
    <property type="entry name" value="B-gal_small/dom_5"/>
</dbReference>